<reference evidence="2" key="1">
    <citation type="submission" date="2023-10" db="EMBL/GenBank/DDBJ databases">
        <authorList>
            <person name="Chen Y."/>
            <person name="Shah S."/>
            <person name="Dougan E. K."/>
            <person name="Thang M."/>
            <person name="Chan C."/>
        </authorList>
    </citation>
    <scope>NUCLEOTIDE SEQUENCE [LARGE SCALE GENOMIC DNA]</scope>
</reference>
<feature type="compositionally biased region" description="Basic residues" evidence="1">
    <location>
        <begin position="508"/>
        <end position="517"/>
    </location>
</feature>
<dbReference type="InterPro" id="IPR037151">
    <property type="entry name" value="AlkB-like_sf"/>
</dbReference>
<keyword evidence="3" id="KW-1185">Reference proteome</keyword>
<feature type="region of interest" description="Disordered" evidence="1">
    <location>
        <begin position="451"/>
        <end position="530"/>
    </location>
</feature>
<feature type="compositionally biased region" description="Low complexity" evidence="1">
    <location>
        <begin position="518"/>
        <end position="530"/>
    </location>
</feature>
<organism evidence="2 3">
    <name type="scientific">Prorocentrum cordatum</name>
    <dbReference type="NCBI Taxonomy" id="2364126"/>
    <lineage>
        <taxon>Eukaryota</taxon>
        <taxon>Sar</taxon>
        <taxon>Alveolata</taxon>
        <taxon>Dinophyceae</taxon>
        <taxon>Prorocentrales</taxon>
        <taxon>Prorocentraceae</taxon>
        <taxon>Prorocentrum</taxon>
    </lineage>
</organism>
<evidence type="ECO:0008006" key="4">
    <source>
        <dbReference type="Google" id="ProtNLM"/>
    </source>
</evidence>
<evidence type="ECO:0000313" key="2">
    <source>
        <dbReference type="EMBL" id="CAK0828216.1"/>
    </source>
</evidence>
<dbReference type="Proteomes" id="UP001189429">
    <property type="component" value="Unassembled WGS sequence"/>
</dbReference>
<evidence type="ECO:0000256" key="1">
    <source>
        <dbReference type="SAM" id="MobiDB-lite"/>
    </source>
</evidence>
<sequence>MAAQVPARGLQRQSAGGDAAARRRGGARARPAEAGVLTYRYEDRGAERTASFPADPREDVSGAVASASSGPLRDYQDKLKAITLRERGMEKAEIAAKLGRSEHWVKRWWREHPATLERPAGARDVVLQKAGLHSFRDLDIRRRFTEDASLFETLKEQVVWRQAKVVSRDQNTGELALRYDERGRSIRAGRQVSDYTGGLDVLDKLLQRVFSVMDIRDTQARIFMNYYADGQERTGVHRHDFWTCLLSFGANRILTVDGRPMLLRDGDLVVFGTQNHGVPVMPEITSGRISLVIFFYPDSDNLERQWKTITDDGEQDEEVPRATGPAPQLHVGVDRNFNAALLWSGTPAAPGRGGCCEGHAPGGGGSAEVAALAEALDPGTRRRSLLKSPNSSLQFEDGGGSASRSGPAAAAVPTVLSACCDEGASDARAAEKQLFGQLERHGARTLWDLRARPPRGSWSEPESPGAPPATRAARRARTCCGGCWPPRRGSPPPSWPGPGTPTSGARARCGRRWRRAWRAASSARPSSSST</sequence>
<comment type="caution">
    <text evidence="2">The sequence shown here is derived from an EMBL/GenBank/DDBJ whole genome shotgun (WGS) entry which is preliminary data.</text>
</comment>
<name>A0ABN9S8M2_9DINO</name>
<dbReference type="EMBL" id="CAUYUJ010009990">
    <property type="protein sequence ID" value="CAK0828216.1"/>
    <property type="molecule type" value="Genomic_DNA"/>
</dbReference>
<dbReference type="Gene3D" id="2.60.120.590">
    <property type="entry name" value="Alpha-ketoglutarate-dependent dioxygenase AlkB-like"/>
    <property type="match status" value="1"/>
</dbReference>
<proteinExistence type="predicted"/>
<dbReference type="SUPFAM" id="SSF51197">
    <property type="entry name" value="Clavaminate synthase-like"/>
    <property type="match status" value="1"/>
</dbReference>
<accession>A0ABN9S8M2</accession>
<protein>
    <recommendedName>
        <fullName evidence="4">Fe2OG dioxygenase domain-containing protein</fullName>
    </recommendedName>
</protein>
<feature type="region of interest" description="Disordered" evidence="1">
    <location>
        <begin position="381"/>
        <end position="407"/>
    </location>
</feature>
<evidence type="ECO:0000313" key="3">
    <source>
        <dbReference type="Proteomes" id="UP001189429"/>
    </source>
</evidence>
<gene>
    <name evidence="2" type="ORF">PCOR1329_LOCUS27498</name>
</gene>
<feature type="compositionally biased region" description="Low complexity" evidence="1">
    <location>
        <begin position="61"/>
        <end position="70"/>
    </location>
</feature>
<feature type="compositionally biased region" description="Pro residues" evidence="1">
    <location>
        <begin position="488"/>
        <end position="499"/>
    </location>
</feature>
<dbReference type="Pfam" id="PF13384">
    <property type="entry name" value="HTH_23"/>
    <property type="match status" value="1"/>
</dbReference>
<feature type="region of interest" description="Disordered" evidence="1">
    <location>
        <begin position="1"/>
        <end position="70"/>
    </location>
</feature>